<comment type="catalytic activity">
    <reaction evidence="1">
        <text>ATP + protein L-histidine = ADP + protein N-phospho-L-histidine.</text>
        <dbReference type="EC" id="2.7.13.3"/>
    </reaction>
</comment>
<dbReference type="Proteomes" id="UP001232536">
    <property type="component" value="Unassembled WGS sequence"/>
</dbReference>
<keyword evidence="8 9" id="KW-1133">Transmembrane helix</keyword>
<keyword evidence="9" id="KW-0472">Membrane</keyword>
<evidence type="ECO:0000256" key="7">
    <source>
        <dbReference type="ARBA" id="ARBA00022777"/>
    </source>
</evidence>
<sequence>MSPALRRIRVIRWTTTGVFAITTAACLTVLVVLALRVDSTSRLRSLTDGLANQASILGEVITYTDGSLDLSRLQQTQDLRIAPVVGVVTSDAIAYAAPDQSALPADAELRRVLRQVTDSPGVTSFTAPQASGAELHWAAAPVIGVSPQGVGVQGAVLVGGPVPGAAEHARLALALALTAVALVALAAALGHVISGFAMRPAVRGLADQERFLVEASHELRTPLAVLAVQLDEARAGGEDALGRARRQVDRLAAITSALLLRARASAGTTRVTREPLRLDQLVESVLGEAVPEALADGRVVLDAPPVVVEANPELVSHAVRNLVDNALRHGAPPVTVALRPGEIEVSDTGPGIPVAQRRRMQRPGVGRGEGTGTGLAIVAWVARVHGGRLVLDSAPGGGLRAVLRW</sequence>
<dbReference type="InterPro" id="IPR003661">
    <property type="entry name" value="HisK_dim/P_dom"/>
</dbReference>
<dbReference type="GO" id="GO:0016301">
    <property type="term" value="F:kinase activity"/>
    <property type="evidence" value="ECO:0007669"/>
    <property type="project" value="UniProtKB-KW"/>
</dbReference>
<dbReference type="PANTHER" id="PTHR45436">
    <property type="entry name" value="SENSOR HISTIDINE KINASE YKOH"/>
    <property type="match status" value="1"/>
</dbReference>
<dbReference type="Gene3D" id="3.30.565.10">
    <property type="entry name" value="Histidine kinase-like ATPase, C-terminal domain"/>
    <property type="match status" value="1"/>
</dbReference>
<comment type="caution">
    <text evidence="11">The sequence shown here is derived from an EMBL/GenBank/DDBJ whole genome shotgun (WGS) entry which is preliminary data.</text>
</comment>
<evidence type="ECO:0000256" key="2">
    <source>
        <dbReference type="ARBA" id="ARBA00004236"/>
    </source>
</evidence>
<keyword evidence="4" id="KW-0597">Phosphoprotein</keyword>
<evidence type="ECO:0000256" key="6">
    <source>
        <dbReference type="ARBA" id="ARBA00022692"/>
    </source>
</evidence>
<evidence type="ECO:0000256" key="1">
    <source>
        <dbReference type="ARBA" id="ARBA00000085"/>
    </source>
</evidence>
<feature type="transmembrane region" description="Helical" evidence="9">
    <location>
        <begin position="171"/>
        <end position="193"/>
    </location>
</feature>
<reference evidence="11 12" key="1">
    <citation type="submission" date="2023-07" db="EMBL/GenBank/DDBJ databases">
        <title>Description of novel actinomycetes strains, isolated from tidal flat sediment.</title>
        <authorList>
            <person name="Lu C."/>
        </authorList>
    </citation>
    <scope>NUCLEOTIDE SEQUENCE [LARGE SCALE GENOMIC DNA]</scope>
    <source>
        <strain evidence="11 12">SYSU T00b441</strain>
    </source>
</reference>
<name>A0ABT9DC47_9CELL</name>
<organism evidence="11 12">
    <name type="scientific">Actinotalea lenta</name>
    <dbReference type="NCBI Taxonomy" id="3064654"/>
    <lineage>
        <taxon>Bacteria</taxon>
        <taxon>Bacillati</taxon>
        <taxon>Actinomycetota</taxon>
        <taxon>Actinomycetes</taxon>
        <taxon>Micrococcales</taxon>
        <taxon>Cellulomonadaceae</taxon>
        <taxon>Actinotalea</taxon>
    </lineage>
</organism>
<keyword evidence="12" id="KW-1185">Reference proteome</keyword>
<accession>A0ABT9DC47</accession>
<feature type="transmembrane region" description="Helical" evidence="9">
    <location>
        <begin position="12"/>
        <end position="35"/>
    </location>
</feature>
<dbReference type="InterPro" id="IPR050428">
    <property type="entry name" value="TCS_sensor_his_kinase"/>
</dbReference>
<evidence type="ECO:0000313" key="12">
    <source>
        <dbReference type="Proteomes" id="UP001232536"/>
    </source>
</evidence>
<evidence type="ECO:0000256" key="9">
    <source>
        <dbReference type="SAM" id="Phobius"/>
    </source>
</evidence>
<dbReference type="EMBL" id="JAUQYP010000002">
    <property type="protein sequence ID" value="MDO8108437.1"/>
    <property type="molecule type" value="Genomic_DNA"/>
</dbReference>
<dbReference type="SMART" id="SM00388">
    <property type="entry name" value="HisKA"/>
    <property type="match status" value="1"/>
</dbReference>
<keyword evidence="5" id="KW-0808">Transferase</keyword>
<dbReference type="InterPro" id="IPR003594">
    <property type="entry name" value="HATPase_dom"/>
</dbReference>
<dbReference type="InterPro" id="IPR036097">
    <property type="entry name" value="HisK_dim/P_sf"/>
</dbReference>
<evidence type="ECO:0000256" key="4">
    <source>
        <dbReference type="ARBA" id="ARBA00022553"/>
    </source>
</evidence>
<dbReference type="EC" id="2.7.13.3" evidence="3"/>
<dbReference type="SMART" id="SM00387">
    <property type="entry name" value="HATPase_c"/>
    <property type="match status" value="1"/>
</dbReference>
<dbReference type="SUPFAM" id="SSF47384">
    <property type="entry name" value="Homodimeric domain of signal transducing histidine kinase"/>
    <property type="match status" value="1"/>
</dbReference>
<dbReference type="PROSITE" id="PS50109">
    <property type="entry name" value="HIS_KIN"/>
    <property type="match status" value="1"/>
</dbReference>
<dbReference type="Gene3D" id="1.10.287.130">
    <property type="match status" value="1"/>
</dbReference>
<feature type="domain" description="Histidine kinase" evidence="10">
    <location>
        <begin position="214"/>
        <end position="405"/>
    </location>
</feature>
<protein>
    <recommendedName>
        <fullName evidence="3">histidine kinase</fullName>
        <ecNumber evidence="3">2.7.13.3</ecNumber>
    </recommendedName>
</protein>
<dbReference type="InterPro" id="IPR036890">
    <property type="entry name" value="HATPase_C_sf"/>
</dbReference>
<gene>
    <name evidence="11" type="ORF">Q6348_14665</name>
</gene>
<evidence type="ECO:0000256" key="8">
    <source>
        <dbReference type="ARBA" id="ARBA00022989"/>
    </source>
</evidence>
<dbReference type="RefSeq" id="WP_304602137.1">
    <property type="nucleotide sequence ID" value="NZ_JAUQYP010000002.1"/>
</dbReference>
<evidence type="ECO:0000259" key="10">
    <source>
        <dbReference type="PROSITE" id="PS50109"/>
    </source>
</evidence>
<dbReference type="Pfam" id="PF02518">
    <property type="entry name" value="HATPase_c"/>
    <property type="match status" value="1"/>
</dbReference>
<dbReference type="PROSITE" id="PS51257">
    <property type="entry name" value="PROKAR_LIPOPROTEIN"/>
    <property type="match status" value="1"/>
</dbReference>
<keyword evidence="6 9" id="KW-0812">Transmembrane</keyword>
<dbReference type="InterPro" id="IPR005467">
    <property type="entry name" value="His_kinase_dom"/>
</dbReference>
<dbReference type="SUPFAM" id="SSF55874">
    <property type="entry name" value="ATPase domain of HSP90 chaperone/DNA topoisomerase II/histidine kinase"/>
    <property type="match status" value="1"/>
</dbReference>
<dbReference type="CDD" id="cd00082">
    <property type="entry name" value="HisKA"/>
    <property type="match status" value="1"/>
</dbReference>
<proteinExistence type="predicted"/>
<evidence type="ECO:0000256" key="3">
    <source>
        <dbReference type="ARBA" id="ARBA00012438"/>
    </source>
</evidence>
<evidence type="ECO:0000256" key="5">
    <source>
        <dbReference type="ARBA" id="ARBA00022679"/>
    </source>
</evidence>
<evidence type="ECO:0000313" key="11">
    <source>
        <dbReference type="EMBL" id="MDO8108437.1"/>
    </source>
</evidence>
<dbReference type="Pfam" id="PF00512">
    <property type="entry name" value="HisKA"/>
    <property type="match status" value="1"/>
</dbReference>
<keyword evidence="7 11" id="KW-0418">Kinase</keyword>
<dbReference type="PANTHER" id="PTHR45436:SF5">
    <property type="entry name" value="SENSOR HISTIDINE KINASE TRCS"/>
    <property type="match status" value="1"/>
</dbReference>
<comment type="subcellular location">
    <subcellularLocation>
        <location evidence="2">Cell membrane</location>
    </subcellularLocation>
</comment>